<dbReference type="Gene3D" id="3.40.50.80">
    <property type="entry name" value="Nucleotide-binding domain of ferredoxin-NADP reductase (FNR) module"/>
    <property type="match status" value="1"/>
</dbReference>
<sequence>MDEAASILPSKGSLTYTRSVTTACEHLHEPDWEHMDGPVLIAGDVHDLSAIAEVCRRLPWNAMGTVILEAAARVQIRHVDVPEGVSVRWLMRGDGTQARARGERLGISVHAWCVEWACAEPETDWTVWLGPHTPPRVAQMARSLLGVSAPPQA</sequence>
<protein>
    <submittedName>
        <fullName evidence="2">NADPH-dependent ferric siderophore reductase</fullName>
    </submittedName>
</protein>
<feature type="domain" description="SIP-like Rossmann fold" evidence="1">
    <location>
        <begin position="39"/>
        <end position="130"/>
    </location>
</feature>
<evidence type="ECO:0000313" key="2">
    <source>
        <dbReference type="EMBL" id="MDQ0644083.1"/>
    </source>
</evidence>
<dbReference type="InterPro" id="IPR039261">
    <property type="entry name" value="FNR_nucleotide-bd"/>
</dbReference>
<dbReference type="Pfam" id="PF04954">
    <property type="entry name" value="SIP"/>
    <property type="match status" value="1"/>
</dbReference>
<evidence type="ECO:0000259" key="1">
    <source>
        <dbReference type="Pfam" id="PF04954"/>
    </source>
</evidence>
<proteinExistence type="predicted"/>
<dbReference type="EMBL" id="JAUSXK010000001">
    <property type="protein sequence ID" value="MDQ0644083.1"/>
    <property type="molecule type" value="Genomic_DNA"/>
</dbReference>
<dbReference type="InterPro" id="IPR007037">
    <property type="entry name" value="SIP_rossman_dom"/>
</dbReference>
<comment type="caution">
    <text evidence="2">The sequence shown here is derived from an EMBL/GenBank/DDBJ whole genome shotgun (WGS) entry which is preliminary data.</text>
</comment>
<keyword evidence="3" id="KW-1185">Reference proteome</keyword>
<accession>A0ABU0P9S6</accession>
<organism evidence="2 3">
    <name type="scientific">Microbacterium murale</name>
    <dbReference type="NCBI Taxonomy" id="1081040"/>
    <lineage>
        <taxon>Bacteria</taxon>
        <taxon>Bacillati</taxon>
        <taxon>Actinomycetota</taxon>
        <taxon>Actinomycetes</taxon>
        <taxon>Micrococcales</taxon>
        <taxon>Microbacteriaceae</taxon>
        <taxon>Microbacterium</taxon>
    </lineage>
</organism>
<reference evidence="2 3" key="1">
    <citation type="submission" date="2023-07" db="EMBL/GenBank/DDBJ databases">
        <title>Comparative genomics of wheat-associated soil bacteria to identify genetic determinants of phenazine resistance.</title>
        <authorList>
            <person name="Mouncey N."/>
        </authorList>
    </citation>
    <scope>NUCLEOTIDE SEQUENCE [LARGE SCALE GENOMIC DNA]</scope>
    <source>
        <strain evidence="2 3">W2I7</strain>
    </source>
</reference>
<gene>
    <name evidence="2" type="ORF">QFZ46_002243</name>
</gene>
<evidence type="ECO:0000313" key="3">
    <source>
        <dbReference type="Proteomes" id="UP001239085"/>
    </source>
</evidence>
<dbReference type="Proteomes" id="UP001239085">
    <property type="component" value="Unassembled WGS sequence"/>
</dbReference>
<name>A0ABU0P9S6_9MICO</name>